<protein>
    <submittedName>
        <fullName evidence="7">DUS-like FMN-binding domain-containing protein</fullName>
    </submittedName>
</protein>
<dbReference type="eggNOG" id="KOG2335">
    <property type="taxonomic scope" value="Eukaryota"/>
</dbReference>
<dbReference type="Proteomes" id="UP000015103">
    <property type="component" value="Unassembled WGS sequence"/>
</dbReference>
<name>T1HX61_RHOPR</name>
<dbReference type="HOGENOM" id="CLU_013299_4_2_1"/>
<dbReference type="PROSITE" id="PS01136">
    <property type="entry name" value="UPF0034"/>
    <property type="match status" value="1"/>
</dbReference>
<dbReference type="PANTHER" id="PTHR11082:SF31">
    <property type="entry name" value="TRNA-DIHYDROURIDINE(20A_20B) SYNTHASE [NAD(P)+]-LIKE"/>
    <property type="match status" value="1"/>
</dbReference>
<evidence type="ECO:0000256" key="1">
    <source>
        <dbReference type="ARBA" id="ARBA00001917"/>
    </source>
</evidence>
<dbReference type="STRING" id="13249.T1HX61"/>
<dbReference type="Pfam" id="PF01207">
    <property type="entry name" value="Dus"/>
    <property type="match status" value="1"/>
</dbReference>
<accession>T1HX61</accession>
<keyword evidence="4" id="KW-0819">tRNA processing</keyword>
<dbReference type="AlphaFoldDB" id="T1HX61"/>
<dbReference type="GO" id="GO:0017150">
    <property type="term" value="F:tRNA dihydrouridine synthase activity"/>
    <property type="evidence" value="ECO:0007669"/>
    <property type="project" value="InterPro"/>
</dbReference>
<dbReference type="Gene3D" id="3.20.20.70">
    <property type="entry name" value="Aldolase class I"/>
    <property type="match status" value="1"/>
</dbReference>
<dbReference type="PANTHER" id="PTHR11082">
    <property type="entry name" value="TRNA-DIHYDROURIDINE SYNTHASE"/>
    <property type="match status" value="1"/>
</dbReference>
<keyword evidence="2" id="KW-0285">Flavoprotein</keyword>
<keyword evidence="8" id="KW-1185">Reference proteome</keyword>
<comment type="cofactor">
    <cofactor evidence="1">
        <name>FMN</name>
        <dbReference type="ChEBI" id="CHEBI:58210"/>
    </cofactor>
</comment>
<evidence type="ECO:0000313" key="7">
    <source>
        <dbReference type="EnsemblMetazoa" id="RPRC008631-PA"/>
    </source>
</evidence>
<dbReference type="VEuPathDB" id="VectorBase:RPRC008631"/>
<dbReference type="FunCoup" id="T1HX61">
    <property type="interactions" value="898"/>
</dbReference>
<evidence type="ECO:0000313" key="8">
    <source>
        <dbReference type="Proteomes" id="UP000015103"/>
    </source>
</evidence>
<dbReference type="EnsemblMetazoa" id="RPRC008631-RA">
    <property type="protein sequence ID" value="RPRC008631-PA"/>
    <property type="gene ID" value="RPRC008631"/>
</dbReference>
<dbReference type="InterPro" id="IPR035587">
    <property type="entry name" value="DUS-like_FMN-bd"/>
</dbReference>
<dbReference type="GO" id="GO:0050660">
    <property type="term" value="F:flavin adenine dinucleotide binding"/>
    <property type="evidence" value="ECO:0007669"/>
    <property type="project" value="InterPro"/>
</dbReference>
<dbReference type="SUPFAM" id="SSF51395">
    <property type="entry name" value="FMN-linked oxidoreductases"/>
    <property type="match status" value="1"/>
</dbReference>
<reference evidence="7" key="1">
    <citation type="submission" date="2015-05" db="UniProtKB">
        <authorList>
            <consortium name="EnsemblMetazoa"/>
        </authorList>
    </citation>
    <scope>IDENTIFICATION</scope>
</reference>
<feature type="domain" description="DUS-like FMN-binding" evidence="6">
    <location>
        <begin position="23"/>
        <end position="281"/>
    </location>
</feature>
<evidence type="ECO:0000256" key="2">
    <source>
        <dbReference type="ARBA" id="ARBA00022630"/>
    </source>
</evidence>
<dbReference type="InParanoid" id="T1HX61"/>
<evidence type="ECO:0000256" key="4">
    <source>
        <dbReference type="ARBA" id="ARBA00022694"/>
    </source>
</evidence>
<dbReference type="RefSeq" id="XP_073981762.1">
    <property type="nucleotide sequence ID" value="XM_074125661.1"/>
</dbReference>
<proteinExistence type="predicted"/>
<dbReference type="InterPro" id="IPR013785">
    <property type="entry name" value="Aldolase_TIM"/>
</dbReference>
<evidence type="ECO:0000256" key="3">
    <source>
        <dbReference type="ARBA" id="ARBA00022643"/>
    </source>
</evidence>
<keyword evidence="3" id="KW-0288">FMN</keyword>
<keyword evidence="5" id="KW-0560">Oxidoreductase</keyword>
<evidence type="ECO:0000256" key="5">
    <source>
        <dbReference type="ARBA" id="ARBA00023002"/>
    </source>
</evidence>
<organism evidence="7 8">
    <name type="scientific">Rhodnius prolixus</name>
    <name type="common">Triatomid bug</name>
    <dbReference type="NCBI Taxonomy" id="13249"/>
    <lineage>
        <taxon>Eukaryota</taxon>
        <taxon>Metazoa</taxon>
        <taxon>Ecdysozoa</taxon>
        <taxon>Arthropoda</taxon>
        <taxon>Hexapoda</taxon>
        <taxon>Insecta</taxon>
        <taxon>Pterygota</taxon>
        <taxon>Neoptera</taxon>
        <taxon>Paraneoptera</taxon>
        <taxon>Hemiptera</taxon>
        <taxon>Heteroptera</taxon>
        <taxon>Panheteroptera</taxon>
        <taxon>Cimicomorpha</taxon>
        <taxon>Reduviidae</taxon>
        <taxon>Triatominae</taxon>
        <taxon>Rhodnius</taxon>
    </lineage>
</organism>
<sequence length="362" mass="40644">MQCAREKTDILNLFRNKSVVCICAPMVRYSKLEFRSLVRKYGVDLCFTPMIMADSFNQSIKARDNEFTTNKEDTPLIVQFAAKTVDDFVTATELISEHCEGVDLNCGCPQRWAMQEGYGAAMLNKSEVIRDMIRQVRNRTKPSFTVSVKVRLFDCLSKSVELCRSLQAAGASFITVHGRTVSQRAEPVNVAAIREIAASLSIPVIANGGVKCANDVQTFVKSTNARGVMVAQGLLSNPALFSGAPCTPLTCVQDWVEIAVSSGVQFQCLHHHLVFMLEKVLPKELRRSFNKLSTKETVLDFLEKHLGINVHKQNKHTSFNKTVVMYDDTHQGKFFRSKVILDEKESCENESEMYLEDSIFSF</sequence>
<dbReference type="InterPro" id="IPR018517">
    <property type="entry name" value="tRNA_hU_synthase_CS"/>
</dbReference>
<dbReference type="CDD" id="cd02801">
    <property type="entry name" value="DUS_like_FMN"/>
    <property type="match status" value="1"/>
</dbReference>
<dbReference type="EMBL" id="ACPB03000369">
    <property type="status" value="NOT_ANNOTATED_CDS"/>
    <property type="molecule type" value="Genomic_DNA"/>
</dbReference>
<evidence type="ECO:0000259" key="6">
    <source>
        <dbReference type="Pfam" id="PF01207"/>
    </source>
</evidence>
<dbReference type="GeneID" id="141452998"/>